<name>A0ABP5K2I1_9ACTN</name>
<evidence type="ECO:0000256" key="1">
    <source>
        <dbReference type="SAM" id="MobiDB-lite"/>
    </source>
</evidence>
<evidence type="ECO:0000313" key="3">
    <source>
        <dbReference type="Proteomes" id="UP001500897"/>
    </source>
</evidence>
<keyword evidence="3" id="KW-1185">Reference proteome</keyword>
<comment type="caution">
    <text evidence="2">The sequence shown here is derived from an EMBL/GenBank/DDBJ whole genome shotgun (WGS) entry which is preliminary data.</text>
</comment>
<evidence type="ECO:0000313" key="2">
    <source>
        <dbReference type="EMBL" id="GAA2123700.1"/>
    </source>
</evidence>
<accession>A0ABP5K2I1</accession>
<proteinExistence type="predicted"/>
<protein>
    <submittedName>
        <fullName evidence="2">Uncharacterized protein</fullName>
    </submittedName>
</protein>
<feature type="compositionally biased region" description="Basic and acidic residues" evidence="1">
    <location>
        <begin position="7"/>
        <end position="19"/>
    </location>
</feature>
<feature type="region of interest" description="Disordered" evidence="1">
    <location>
        <begin position="1"/>
        <end position="41"/>
    </location>
</feature>
<dbReference type="Proteomes" id="UP001500897">
    <property type="component" value="Unassembled WGS sequence"/>
</dbReference>
<organism evidence="2 3">
    <name type="scientific">Kitasatospora saccharophila</name>
    <dbReference type="NCBI Taxonomy" id="407973"/>
    <lineage>
        <taxon>Bacteria</taxon>
        <taxon>Bacillati</taxon>
        <taxon>Actinomycetota</taxon>
        <taxon>Actinomycetes</taxon>
        <taxon>Kitasatosporales</taxon>
        <taxon>Streptomycetaceae</taxon>
        <taxon>Kitasatospora</taxon>
    </lineage>
</organism>
<dbReference type="EMBL" id="BAAANS010000095">
    <property type="protein sequence ID" value="GAA2123700.1"/>
    <property type="molecule type" value="Genomic_DNA"/>
</dbReference>
<gene>
    <name evidence="2" type="ORF">GCM10009759_74930</name>
</gene>
<reference evidence="3" key="1">
    <citation type="journal article" date="2019" name="Int. J. Syst. Evol. Microbiol.">
        <title>The Global Catalogue of Microorganisms (GCM) 10K type strain sequencing project: providing services to taxonomists for standard genome sequencing and annotation.</title>
        <authorList>
            <consortium name="The Broad Institute Genomics Platform"/>
            <consortium name="The Broad Institute Genome Sequencing Center for Infectious Disease"/>
            <person name="Wu L."/>
            <person name="Ma J."/>
        </authorList>
    </citation>
    <scope>NUCLEOTIDE SEQUENCE [LARGE SCALE GENOMIC DNA]</scope>
    <source>
        <strain evidence="3">JCM 14559</strain>
    </source>
</reference>
<sequence length="74" mass="8161">MPGCDASSDRASAERREATADSARPRSRPGTPDRRERQVGRATLAETCGNVRGGRERFAHLVRETAATHRDRLT</sequence>